<dbReference type="Pfam" id="PF01899">
    <property type="entry name" value="MNHE"/>
    <property type="match status" value="1"/>
</dbReference>
<evidence type="ECO:0000313" key="3">
    <source>
        <dbReference type="Proteomes" id="UP000217289"/>
    </source>
</evidence>
<keyword evidence="1" id="KW-1133">Transmembrane helix</keyword>
<dbReference type="Proteomes" id="UP000217289">
    <property type="component" value="Chromosome"/>
</dbReference>
<dbReference type="AlphaFoldDB" id="A0A250IET5"/>
<keyword evidence="3" id="KW-1185">Reference proteome</keyword>
<feature type="transmembrane region" description="Helical" evidence="1">
    <location>
        <begin position="7"/>
        <end position="25"/>
    </location>
</feature>
<keyword evidence="1" id="KW-0472">Membrane</keyword>
<evidence type="ECO:0000256" key="1">
    <source>
        <dbReference type="SAM" id="Phobius"/>
    </source>
</evidence>
<proteinExistence type="predicted"/>
<evidence type="ECO:0000313" key="2">
    <source>
        <dbReference type="EMBL" id="ATB29672.1"/>
    </source>
</evidence>
<sequence length="159" mass="17627">MRHAVTWLAWVLLLWGVWVLLNLSALSAAEWGVGGVCAGLAAGVATALHAQGLLRMRPRLGWLRFTGRLLRHTVLDTGTVLAEVVRRLAGRPSRAAFRTYSFPARGRDARSVARKVLATTALSLPPNAFVIDFDEEGDRVLVHELVARPRPDDHWRHLL</sequence>
<name>A0A250IET5_9BACT</name>
<keyword evidence="1" id="KW-0812">Transmembrane</keyword>
<dbReference type="RefSeq" id="WP_095978210.1">
    <property type="nucleotide sequence ID" value="NZ_CP022163.1"/>
</dbReference>
<dbReference type="EMBL" id="CP022163">
    <property type="protein sequence ID" value="ATB29672.1"/>
    <property type="molecule type" value="Genomic_DNA"/>
</dbReference>
<feature type="transmembrane region" description="Helical" evidence="1">
    <location>
        <begin position="31"/>
        <end position="54"/>
    </location>
</feature>
<dbReference type="GO" id="GO:0016020">
    <property type="term" value="C:membrane"/>
    <property type="evidence" value="ECO:0007669"/>
    <property type="project" value="InterPro"/>
</dbReference>
<dbReference type="InterPro" id="IPR002758">
    <property type="entry name" value="Cation_antiport_E"/>
</dbReference>
<dbReference type="GO" id="GO:0008324">
    <property type="term" value="F:monoatomic cation transmembrane transporter activity"/>
    <property type="evidence" value="ECO:0007669"/>
    <property type="project" value="InterPro"/>
</dbReference>
<accession>A0A250IET5</accession>
<protein>
    <submittedName>
        <fullName evidence="2">Uncharacterized protein</fullName>
    </submittedName>
</protein>
<gene>
    <name evidence="2" type="ORF">MEBOL_003127</name>
</gene>
<dbReference type="KEGG" id="mbd:MEBOL_003127"/>
<reference evidence="2 3" key="1">
    <citation type="submission" date="2017-06" db="EMBL/GenBank/DDBJ databases">
        <authorList>
            <person name="Kim H.J."/>
            <person name="Triplett B.A."/>
        </authorList>
    </citation>
    <scope>NUCLEOTIDE SEQUENCE [LARGE SCALE GENOMIC DNA]</scope>
    <source>
        <strain evidence="2 3">DSM 14713</strain>
    </source>
</reference>
<organism evidence="2 3">
    <name type="scientific">Melittangium boletus DSM 14713</name>
    <dbReference type="NCBI Taxonomy" id="1294270"/>
    <lineage>
        <taxon>Bacteria</taxon>
        <taxon>Pseudomonadati</taxon>
        <taxon>Myxococcota</taxon>
        <taxon>Myxococcia</taxon>
        <taxon>Myxococcales</taxon>
        <taxon>Cystobacterineae</taxon>
        <taxon>Archangiaceae</taxon>
        <taxon>Melittangium</taxon>
    </lineage>
</organism>